<dbReference type="PANTHER" id="PTHR36974:SF1">
    <property type="entry name" value="DOXX FAMILY MEMBRANE PROTEIN"/>
    <property type="match status" value="1"/>
</dbReference>
<dbReference type="Proteomes" id="UP000250028">
    <property type="component" value="Unassembled WGS sequence"/>
</dbReference>
<accession>A0A2Y8ZRS6</accession>
<reference evidence="2" key="1">
    <citation type="submission" date="2016-10" db="EMBL/GenBank/DDBJ databases">
        <authorList>
            <person name="Varghese N."/>
            <person name="Submissions S."/>
        </authorList>
    </citation>
    <scope>NUCLEOTIDE SEQUENCE [LARGE SCALE GENOMIC DNA]</scope>
    <source>
        <strain evidence="2">DSM 22951</strain>
    </source>
</reference>
<proteinExistence type="predicted"/>
<dbReference type="OrthoDB" id="3267646at2"/>
<evidence type="ECO:0000313" key="1">
    <source>
        <dbReference type="EMBL" id="SSA34614.1"/>
    </source>
</evidence>
<dbReference type="EMBL" id="UESZ01000001">
    <property type="protein sequence ID" value="SSA34614.1"/>
    <property type="molecule type" value="Genomic_DNA"/>
</dbReference>
<keyword evidence="2" id="KW-1185">Reference proteome</keyword>
<name>A0A2Y8ZRS6_9MICO</name>
<dbReference type="AlphaFoldDB" id="A0A2Y8ZRS6"/>
<sequence>MSLPLLSKIVVGAFAGSGVIHLVRPQVFEPIVPKVLPAKRELVYASGVAELACAAGLVAPKTRSVAGLASAGLLVAVLPANVQMAVDAWQAAQRKPTTQRRAMQVGTIARLPLQWPLIKGALAARSA</sequence>
<protein>
    <submittedName>
        <fullName evidence="1">Uncharacterized membrane protein</fullName>
    </submittedName>
</protein>
<gene>
    <name evidence="1" type="ORF">SAMN04489750_1939</name>
</gene>
<dbReference type="PANTHER" id="PTHR36974">
    <property type="entry name" value="MEMBRANE PROTEIN-RELATED"/>
    <property type="match status" value="1"/>
</dbReference>
<organism evidence="1 2">
    <name type="scientific">Branchiibius hedensis</name>
    <dbReference type="NCBI Taxonomy" id="672460"/>
    <lineage>
        <taxon>Bacteria</taxon>
        <taxon>Bacillati</taxon>
        <taxon>Actinomycetota</taxon>
        <taxon>Actinomycetes</taxon>
        <taxon>Micrococcales</taxon>
        <taxon>Dermacoccaceae</taxon>
        <taxon>Branchiibius</taxon>
    </lineage>
</organism>
<dbReference type="RefSeq" id="WP_109685340.1">
    <property type="nucleotide sequence ID" value="NZ_QGDN01000001.1"/>
</dbReference>
<evidence type="ECO:0000313" key="2">
    <source>
        <dbReference type="Proteomes" id="UP000250028"/>
    </source>
</evidence>